<comment type="caution">
    <text evidence="1">The sequence shown here is derived from an EMBL/GenBank/DDBJ whole genome shotgun (WGS) entry which is preliminary data.</text>
</comment>
<protein>
    <submittedName>
        <fullName evidence="1">DUF4440 domain-containing protein</fullName>
    </submittedName>
</protein>
<gene>
    <name evidence="1" type="ORF">QQ008_23170</name>
</gene>
<organism evidence="1 2">
    <name type="scientific">Splendidivirga corallicola</name>
    <dbReference type="NCBI Taxonomy" id="3051826"/>
    <lineage>
        <taxon>Bacteria</taxon>
        <taxon>Pseudomonadati</taxon>
        <taxon>Bacteroidota</taxon>
        <taxon>Cytophagia</taxon>
        <taxon>Cytophagales</taxon>
        <taxon>Splendidivirgaceae</taxon>
        <taxon>Splendidivirga</taxon>
    </lineage>
</organism>
<reference evidence="1" key="1">
    <citation type="submission" date="2023-06" db="EMBL/GenBank/DDBJ databases">
        <title>Genomic of Parafulvivirga corallium.</title>
        <authorList>
            <person name="Wang G."/>
        </authorList>
    </citation>
    <scope>NUCLEOTIDE SEQUENCE</scope>
    <source>
        <strain evidence="1">BMA10</strain>
    </source>
</reference>
<keyword evidence="2" id="KW-1185">Reference proteome</keyword>
<name>A0ABT8KV97_9BACT</name>
<evidence type="ECO:0000313" key="1">
    <source>
        <dbReference type="EMBL" id="MDN5204313.1"/>
    </source>
</evidence>
<dbReference type="Gene3D" id="3.10.450.50">
    <property type="match status" value="1"/>
</dbReference>
<dbReference type="RefSeq" id="WP_346754338.1">
    <property type="nucleotide sequence ID" value="NZ_JAUJEA010000011.1"/>
</dbReference>
<proteinExistence type="predicted"/>
<dbReference type="Proteomes" id="UP001172082">
    <property type="component" value="Unassembled WGS sequence"/>
</dbReference>
<sequence>MSKTIFMIMVLSTQLSMAQEPEDLAKSVQKETKAVNDASLKGHLEKNIDKICAAYAADAILLPPGGIEPIMGIEQIRSFYLKSFKQGSVLEVSTKDISFELTAPGHANEIGSYFMIYQNTGSNDKVKIEGNMLIVWEQDEHGEWKIKWDMWH</sequence>
<dbReference type="EMBL" id="JAUJEA010000011">
    <property type="protein sequence ID" value="MDN5204313.1"/>
    <property type="molecule type" value="Genomic_DNA"/>
</dbReference>
<dbReference type="SUPFAM" id="SSF54427">
    <property type="entry name" value="NTF2-like"/>
    <property type="match status" value="1"/>
</dbReference>
<accession>A0ABT8KV97</accession>
<evidence type="ECO:0000313" key="2">
    <source>
        <dbReference type="Proteomes" id="UP001172082"/>
    </source>
</evidence>
<dbReference type="InterPro" id="IPR032710">
    <property type="entry name" value="NTF2-like_dom_sf"/>
</dbReference>